<dbReference type="AlphaFoldDB" id="A0A7C4VQM6"/>
<organism evidence="2">
    <name type="scientific">Desulfatirhabdium butyrativorans</name>
    <dbReference type="NCBI Taxonomy" id="340467"/>
    <lineage>
        <taxon>Bacteria</taxon>
        <taxon>Pseudomonadati</taxon>
        <taxon>Thermodesulfobacteriota</taxon>
        <taxon>Desulfobacteria</taxon>
        <taxon>Desulfobacterales</taxon>
        <taxon>Desulfatirhabdiaceae</taxon>
        <taxon>Desulfatirhabdium</taxon>
    </lineage>
</organism>
<evidence type="ECO:0000313" key="2">
    <source>
        <dbReference type="EMBL" id="HGU33469.1"/>
    </source>
</evidence>
<feature type="transmembrane region" description="Helical" evidence="1">
    <location>
        <begin position="89"/>
        <end position="111"/>
    </location>
</feature>
<reference evidence="2" key="1">
    <citation type="journal article" date="2020" name="mSystems">
        <title>Genome- and Community-Level Interaction Insights into Carbon Utilization and Element Cycling Functions of Hydrothermarchaeota in Hydrothermal Sediment.</title>
        <authorList>
            <person name="Zhou Z."/>
            <person name="Liu Y."/>
            <person name="Xu W."/>
            <person name="Pan J."/>
            <person name="Luo Z.H."/>
            <person name="Li M."/>
        </authorList>
    </citation>
    <scope>NUCLEOTIDE SEQUENCE [LARGE SCALE GENOMIC DNA]</scope>
    <source>
        <strain evidence="2">SpSt-477</strain>
    </source>
</reference>
<comment type="caution">
    <text evidence="2">The sequence shown here is derived from an EMBL/GenBank/DDBJ whole genome shotgun (WGS) entry which is preliminary data.</text>
</comment>
<keyword evidence="1" id="KW-0472">Membrane</keyword>
<feature type="transmembrane region" description="Helical" evidence="1">
    <location>
        <begin position="193"/>
        <end position="216"/>
    </location>
</feature>
<feature type="transmembrane region" description="Helical" evidence="1">
    <location>
        <begin position="154"/>
        <end position="173"/>
    </location>
</feature>
<dbReference type="EMBL" id="DSUH01000265">
    <property type="protein sequence ID" value="HGU33469.1"/>
    <property type="molecule type" value="Genomic_DNA"/>
</dbReference>
<evidence type="ECO:0000256" key="1">
    <source>
        <dbReference type="SAM" id="Phobius"/>
    </source>
</evidence>
<keyword evidence="1" id="KW-0812">Transmembrane</keyword>
<name>A0A7C4VQM6_9BACT</name>
<feature type="transmembrane region" description="Helical" evidence="1">
    <location>
        <begin position="12"/>
        <end position="32"/>
    </location>
</feature>
<accession>A0A7C4VQM6</accession>
<gene>
    <name evidence="2" type="ORF">ENS29_11500</name>
</gene>
<keyword evidence="1" id="KW-1133">Transmembrane helix</keyword>
<protein>
    <submittedName>
        <fullName evidence="2">Uncharacterized protein</fullName>
    </submittedName>
</protein>
<sequence>MSSLFRENKTLFIIIAVGVFLIELEIFAIAAMKSGRTSKLEIRDARGNIVHVTDGNDLSSFNKYYFEKTFGPLEQYQVNLVTREEPFPFRAWFTAAIGIPIGAVLLFAFIAKAVGALFFGHSTDAHSANTSERPDPPHSQESRIEKIAATFGRLNIFAIGFIILTGVLAYWILPNFILYLGELGIETILRFKWFFLTLGLVLLGVFLWIIYLRYLLAKRHIDSQMEIEKYRMQLAASHGKPLELAAPAASGTAIDYQETDGPK</sequence>
<proteinExistence type="predicted"/>